<dbReference type="Pfam" id="PF10676">
    <property type="entry name" value="gerPA"/>
    <property type="match status" value="1"/>
</dbReference>
<reference evidence="2 3" key="1">
    <citation type="submission" date="2016-10" db="EMBL/GenBank/DDBJ databases">
        <authorList>
            <person name="de Groot N.N."/>
        </authorList>
    </citation>
    <scope>NUCLEOTIDE SEQUENCE [LARGE SCALE GENOMIC DNA]</scope>
    <source>
        <strain evidence="3">P4B,CCM 7963,CECT 7998,DSM 25260,IBRC-M 10614,KCTC 13821</strain>
    </source>
</reference>
<protein>
    <submittedName>
        <fullName evidence="2">Spore germination protein PF</fullName>
    </submittedName>
</protein>
<name>A0A1G8CX51_9BACI</name>
<evidence type="ECO:0000256" key="1">
    <source>
        <dbReference type="ARBA" id="ARBA00008103"/>
    </source>
</evidence>
<organism evidence="2 3">
    <name type="scientific">Alteribacillus bidgolensis</name>
    <dbReference type="NCBI Taxonomy" id="930129"/>
    <lineage>
        <taxon>Bacteria</taxon>
        <taxon>Bacillati</taxon>
        <taxon>Bacillota</taxon>
        <taxon>Bacilli</taxon>
        <taxon>Bacillales</taxon>
        <taxon>Bacillaceae</taxon>
        <taxon>Alteribacillus</taxon>
    </lineage>
</organism>
<dbReference type="InterPro" id="IPR019618">
    <property type="entry name" value="Spore_germination_GerPA"/>
</dbReference>
<comment type="similarity">
    <text evidence="1">Belongs to the GerPA/GerPF family.</text>
</comment>
<dbReference type="STRING" id="930129.SAMN05216352_101469"/>
<proteinExistence type="inferred from homology"/>
<dbReference type="RefSeq" id="WP_091580297.1">
    <property type="nucleotide sequence ID" value="NZ_FNDU01000001.1"/>
</dbReference>
<dbReference type="OrthoDB" id="2382149at2"/>
<dbReference type="AlphaFoldDB" id="A0A1G8CX51"/>
<sequence length="72" mass="7558">MPSIVLGPFKFNSNDGVINFGDTRNIAPKETSKSISGSGGGNTGDFLLTNNGININNTIDPDVFDQNQTGNV</sequence>
<evidence type="ECO:0000313" key="3">
    <source>
        <dbReference type="Proteomes" id="UP000199017"/>
    </source>
</evidence>
<dbReference type="Proteomes" id="UP000199017">
    <property type="component" value="Unassembled WGS sequence"/>
</dbReference>
<evidence type="ECO:0000313" key="2">
    <source>
        <dbReference type="EMBL" id="SDH49763.1"/>
    </source>
</evidence>
<dbReference type="PANTHER" id="PTHR37808:SF1">
    <property type="entry name" value="SPORE GERMINATION PROTEIN-LIKE PROTEIN YDZR"/>
    <property type="match status" value="1"/>
</dbReference>
<dbReference type="PANTHER" id="PTHR37808">
    <property type="entry name" value="SPORE GERMINATION PROTEIN-LIKE PROTEIN YDZR-RELATED"/>
    <property type="match status" value="1"/>
</dbReference>
<keyword evidence="3" id="KW-1185">Reference proteome</keyword>
<accession>A0A1G8CX51</accession>
<dbReference type="EMBL" id="FNDU01000001">
    <property type="protein sequence ID" value="SDH49763.1"/>
    <property type="molecule type" value="Genomic_DNA"/>
</dbReference>
<gene>
    <name evidence="2" type="ORF">SAMN05216352_101469</name>
</gene>